<dbReference type="Proteomes" id="UP001060215">
    <property type="component" value="Chromosome 1"/>
</dbReference>
<reference evidence="1 2" key="1">
    <citation type="journal article" date="2022" name="Plant J.">
        <title>Chromosome-level genome of Camellia lanceoleosa provides a valuable resource for understanding genome evolution and self-incompatibility.</title>
        <authorList>
            <person name="Gong W."/>
            <person name="Xiao S."/>
            <person name="Wang L."/>
            <person name="Liao Z."/>
            <person name="Chang Y."/>
            <person name="Mo W."/>
            <person name="Hu G."/>
            <person name="Li W."/>
            <person name="Zhao G."/>
            <person name="Zhu H."/>
            <person name="Hu X."/>
            <person name="Ji K."/>
            <person name="Xiang X."/>
            <person name="Song Q."/>
            <person name="Yuan D."/>
            <person name="Jin S."/>
            <person name="Zhang L."/>
        </authorList>
    </citation>
    <scope>NUCLEOTIDE SEQUENCE [LARGE SCALE GENOMIC DNA]</scope>
    <source>
        <strain evidence="1">SQ_2022a</strain>
    </source>
</reference>
<sequence length="104" mass="11437">MGFLVRLCGLLLCFVLLKLCCNLYSSIKRRREREEVMKTAGAFAGMALAGLGLAMLASSSSSGSEQKGSKKLMKAPGAGGDSYIYRDDFERNPDGYFRNNRLKE</sequence>
<protein>
    <submittedName>
        <fullName evidence="1">Uncharacterized protein</fullName>
    </submittedName>
</protein>
<dbReference type="EMBL" id="CM045758">
    <property type="protein sequence ID" value="KAI8031285.1"/>
    <property type="molecule type" value="Genomic_DNA"/>
</dbReference>
<gene>
    <name evidence="1" type="ORF">LOK49_LG01G00188</name>
</gene>
<organism evidence="1 2">
    <name type="scientific">Camellia lanceoleosa</name>
    <dbReference type="NCBI Taxonomy" id="1840588"/>
    <lineage>
        <taxon>Eukaryota</taxon>
        <taxon>Viridiplantae</taxon>
        <taxon>Streptophyta</taxon>
        <taxon>Embryophyta</taxon>
        <taxon>Tracheophyta</taxon>
        <taxon>Spermatophyta</taxon>
        <taxon>Magnoliopsida</taxon>
        <taxon>eudicotyledons</taxon>
        <taxon>Gunneridae</taxon>
        <taxon>Pentapetalae</taxon>
        <taxon>asterids</taxon>
        <taxon>Ericales</taxon>
        <taxon>Theaceae</taxon>
        <taxon>Camellia</taxon>
    </lineage>
</organism>
<keyword evidence="2" id="KW-1185">Reference proteome</keyword>
<comment type="caution">
    <text evidence="1">The sequence shown here is derived from an EMBL/GenBank/DDBJ whole genome shotgun (WGS) entry which is preliminary data.</text>
</comment>
<evidence type="ECO:0000313" key="1">
    <source>
        <dbReference type="EMBL" id="KAI8031285.1"/>
    </source>
</evidence>
<name>A0ACC0J011_9ERIC</name>
<accession>A0ACC0J011</accession>
<evidence type="ECO:0000313" key="2">
    <source>
        <dbReference type="Proteomes" id="UP001060215"/>
    </source>
</evidence>
<proteinExistence type="predicted"/>